<keyword evidence="2" id="KW-1185">Reference proteome</keyword>
<proteinExistence type="predicted"/>
<organism evidence="1 2">
    <name type="scientific">Methylobacterium pseudosasicola</name>
    <dbReference type="NCBI Taxonomy" id="582667"/>
    <lineage>
        <taxon>Bacteria</taxon>
        <taxon>Pseudomonadati</taxon>
        <taxon>Pseudomonadota</taxon>
        <taxon>Alphaproteobacteria</taxon>
        <taxon>Hyphomicrobiales</taxon>
        <taxon>Methylobacteriaceae</taxon>
        <taxon>Methylobacterium</taxon>
    </lineage>
</organism>
<dbReference type="SUPFAM" id="SSF52172">
    <property type="entry name" value="CheY-like"/>
    <property type="match status" value="1"/>
</dbReference>
<dbReference type="Gene3D" id="3.40.50.2300">
    <property type="match status" value="1"/>
</dbReference>
<protein>
    <submittedName>
        <fullName evidence="1">Putative two-component system response regulator</fullName>
    </submittedName>
</protein>
<accession>A0A1I4UDC0</accession>
<dbReference type="AlphaFoldDB" id="A0A1I4UDC0"/>
<dbReference type="EMBL" id="FOTK01000068">
    <property type="protein sequence ID" value="SFM86820.1"/>
    <property type="molecule type" value="Genomic_DNA"/>
</dbReference>
<gene>
    <name evidence="1" type="ORF">SAMN05192568_10682</name>
</gene>
<evidence type="ECO:0000313" key="2">
    <source>
        <dbReference type="Proteomes" id="UP000199048"/>
    </source>
</evidence>
<reference evidence="2" key="1">
    <citation type="submission" date="2016-10" db="EMBL/GenBank/DDBJ databases">
        <authorList>
            <person name="Varghese N."/>
            <person name="Submissions S."/>
        </authorList>
    </citation>
    <scope>NUCLEOTIDE SEQUENCE [LARGE SCALE GENOMIC DNA]</scope>
    <source>
        <strain evidence="2">BL36</strain>
    </source>
</reference>
<evidence type="ECO:0000313" key="1">
    <source>
        <dbReference type="EMBL" id="SFM86820.1"/>
    </source>
</evidence>
<dbReference type="Proteomes" id="UP000199048">
    <property type="component" value="Unassembled WGS sequence"/>
</dbReference>
<dbReference type="InterPro" id="IPR011006">
    <property type="entry name" value="CheY-like_superfamily"/>
</dbReference>
<sequence length="85" mass="9084">MTRAPSPRAILLDVVMPEMYGDGWSVLAALKAAPETVGIPVVMASFVVDAALSASLGAADLSARWMDTTVIYLHSLGSYPRSYPW</sequence>
<dbReference type="STRING" id="582667.SAMN05192568_10682"/>
<name>A0A1I4UDC0_9HYPH</name>